<dbReference type="PANTHER" id="PTHR35535:SF1">
    <property type="entry name" value="HEAT SHOCK PROTEIN HSLJ"/>
    <property type="match status" value="1"/>
</dbReference>
<sequence length="283" mass="31361">MSQQLHRLWLSFLVLLSLNACQSTDEVAMTSTQPNVKILAGNVYYHERKLLPDGTILQVALENISEVGAVLTQISSMTQTLEGTPPYAFNFSYDADLIKAERRYNLNAKLILTGKLLMMSTEQLDPFNPIQETINIKLSAVASAVSQEPSARSVEPNLAIVSEHALSTLTNTYWKLMTLNGEAVKMAERQKREAFFQLKDGQGIIKGFGSCNQFRGAFTVSGSHLSLAPIAATSMACVNGMTVEGQFFKVLEQTAHYSIRGHDLTLLDRTKQPLAHFHAQYFN</sequence>
<evidence type="ECO:0000313" key="4">
    <source>
        <dbReference type="Proteomes" id="UP000004931"/>
    </source>
</evidence>
<evidence type="ECO:0000259" key="2">
    <source>
        <dbReference type="Pfam" id="PF03724"/>
    </source>
</evidence>
<feature type="signal peptide" evidence="1">
    <location>
        <begin position="1"/>
        <end position="22"/>
    </location>
</feature>
<feature type="chain" id="PRO_5002630595" description="DUF306 domain-containing protein" evidence="1">
    <location>
        <begin position="23"/>
        <end position="283"/>
    </location>
</feature>
<evidence type="ECO:0000256" key="1">
    <source>
        <dbReference type="SAM" id="SignalP"/>
    </source>
</evidence>
<dbReference type="Pfam" id="PF09619">
    <property type="entry name" value="YscW"/>
    <property type="match status" value="1"/>
</dbReference>
<dbReference type="PANTHER" id="PTHR35535">
    <property type="entry name" value="HEAT SHOCK PROTEIN HSLJ"/>
    <property type="match status" value="1"/>
</dbReference>
<dbReference type="Gene3D" id="2.40.128.270">
    <property type="match status" value="1"/>
</dbReference>
<evidence type="ECO:0000313" key="3">
    <source>
        <dbReference type="EMBL" id="EAW33087.1"/>
    </source>
</evidence>
<dbReference type="InterPro" id="IPR053147">
    <property type="entry name" value="Hsp_HslJ-like"/>
</dbReference>
<gene>
    <name evidence="3" type="ORF">GP2143_17566</name>
</gene>
<dbReference type="InterPro" id="IPR038670">
    <property type="entry name" value="HslJ-like_sf"/>
</dbReference>
<dbReference type="eggNOG" id="COG3126">
    <property type="taxonomic scope" value="Bacteria"/>
</dbReference>
<dbReference type="InterPro" id="IPR039366">
    <property type="entry name" value="Pilotin"/>
</dbReference>
<dbReference type="Pfam" id="PF03724">
    <property type="entry name" value="META"/>
    <property type="match status" value="1"/>
</dbReference>
<dbReference type="AlphaFoldDB" id="A0YAD3"/>
<dbReference type="InterPro" id="IPR005184">
    <property type="entry name" value="DUF306_Meta_HslJ"/>
</dbReference>
<comment type="caution">
    <text evidence="3">The sequence shown here is derived from an EMBL/GenBank/DDBJ whole genome shotgun (WGS) entry which is preliminary data.</text>
</comment>
<reference evidence="3 4" key="1">
    <citation type="journal article" date="2010" name="J. Bacteriol.">
        <title>Genome sequence of the oligotrophic marine Gammaproteobacterium HTCC2143, isolated from the Oregon Coast.</title>
        <authorList>
            <person name="Oh H.M."/>
            <person name="Kang I."/>
            <person name="Ferriera S."/>
            <person name="Giovannoni S.J."/>
            <person name="Cho J.C."/>
        </authorList>
    </citation>
    <scope>NUCLEOTIDE SEQUENCE [LARGE SCALE GENOMIC DNA]</scope>
    <source>
        <strain evidence="3 4">HTCC2143</strain>
    </source>
</reference>
<proteinExistence type="predicted"/>
<dbReference type="EMBL" id="AAVT01000001">
    <property type="protein sequence ID" value="EAW33087.1"/>
    <property type="molecule type" value="Genomic_DNA"/>
</dbReference>
<dbReference type="STRING" id="247633.GP2143_17566"/>
<feature type="domain" description="DUF306" evidence="2">
    <location>
        <begin position="168"/>
        <end position="277"/>
    </location>
</feature>
<dbReference type="OrthoDB" id="5348860at2"/>
<name>A0YAD3_9GAMM</name>
<dbReference type="eggNOG" id="COG3187">
    <property type="taxonomic scope" value="Bacteria"/>
</dbReference>
<organism evidence="3 4">
    <name type="scientific">marine gamma proteobacterium HTCC2143</name>
    <dbReference type="NCBI Taxonomy" id="247633"/>
    <lineage>
        <taxon>Bacteria</taxon>
        <taxon>Pseudomonadati</taxon>
        <taxon>Pseudomonadota</taxon>
        <taxon>Gammaproteobacteria</taxon>
        <taxon>Cellvibrionales</taxon>
        <taxon>Spongiibacteraceae</taxon>
        <taxon>BD1-7 clade</taxon>
    </lineage>
</organism>
<dbReference type="Proteomes" id="UP000004931">
    <property type="component" value="Unassembled WGS sequence"/>
</dbReference>
<keyword evidence="4" id="KW-1185">Reference proteome</keyword>
<accession>A0YAD3</accession>
<keyword evidence="1" id="KW-0732">Signal</keyword>
<protein>
    <recommendedName>
        <fullName evidence="2">DUF306 domain-containing protein</fullName>
    </recommendedName>
</protein>